<dbReference type="AlphaFoldDB" id="A0AAW1SC87"/>
<feature type="domain" description="NADH:ubiquinone oxidoreductase intermediate-associated protein 30" evidence="2">
    <location>
        <begin position="310"/>
        <end position="422"/>
    </location>
</feature>
<accession>A0AAW1SC87</accession>
<evidence type="ECO:0000313" key="4">
    <source>
        <dbReference type="EMBL" id="KAK9843775.1"/>
    </source>
</evidence>
<dbReference type="Pfam" id="PF13460">
    <property type="entry name" value="NAD_binding_10"/>
    <property type="match status" value="2"/>
</dbReference>
<proteinExistence type="predicted"/>
<dbReference type="PANTHER" id="PTHR15020:SF47">
    <property type="entry name" value="NAD(P)-BINDING DOMAIN-CONTAINING PROTEIN"/>
    <property type="match status" value="1"/>
</dbReference>
<dbReference type="InterPro" id="IPR013857">
    <property type="entry name" value="NADH-UbQ_OxRdtase-assoc_prot30"/>
</dbReference>
<evidence type="ECO:0000259" key="3">
    <source>
        <dbReference type="Pfam" id="PF13460"/>
    </source>
</evidence>
<comment type="caution">
    <text evidence="4">The sequence shown here is derived from an EMBL/GenBank/DDBJ whole genome shotgun (WGS) entry which is preliminary data.</text>
</comment>
<sequence>MQGLGKLHSAPCLHLGPQRDPVPKGDSSEPAEGRDVPRRKKRSGRRSEGANAEADSSKAEALSIDNFNPVVMGRKSRRIFDDVWQQFTKLSGPVGSSALDDVFNRMAAGKDEFETPQAAVTRVLVAGATGRVGRVLVRKLLLRGYKVKALAREHGGQDNAKPLPPAVEVVTGDVGDEAACLRAVQGVDKVVFCAAARTPLTVDVRRVEELGVANLASALQNWKHVQAQKAGMVQRTAKRTLNWKHVQAQKAGTVQRTAKRTLADDSRFETAWSVEHVGAGAEERTETWGSMVKKRYQPPVRDRALTSLNDRRNLIFEGEVHSRGGYAQVGTQLRPEDAEALAGCEGLVLRLAGDGQAYSVLLTTDDGTAYSARMTVPIAFTNLRVPFSAFRPASYFAFDSDAPDLPALLDPARVASLSLRYEPARRSLPAVLMPGESGSASGGNAGSPFRLEIDRIKALPGGDEADFILVSCAGAGAGAGDDSGVAGGNGVMRPATSVALAAKRRGEAALRNCGLGYTVVRPGPLMEEPGGYKALVFDQGERITQGISCADVADICLKALHDPVARNKTFEVCYEYTPEAGLEMYELVAHLPDKANNYLGPALAVLEKNT</sequence>
<evidence type="ECO:0000313" key="5">
    <source>
        <dbReference type="Proteomes" id="UP001445335"/>
    </source>
</evidence>
<evidence type="ECO:0008006" key="6">
    <source>
        <dbReference type="Google" id="ProtNLM"/>
    </source>
</evidence>
<keyword evidence="5" id="KW-1185">Reference proteome</keyword>
<feature type="region of interest" description="Disordered" evidence="1">
    <location>
        <begin position="1"/>
        <end position="59"/>
    </location>
</feature>
<organism evidence="4 5">
    <name type="scientific">Elliptochloris bilobata</name>
    <dbReference type="NCBI Taxonomy" id="381761"/>
    <lineage>
        <taxon>Eukaryota</taxon>
        <taxon>Viridiplantae</taxon>
        <taxon>Chlorophyta</taxon>
        <taxon>core chlorophytes</taxon>
        <taxon>Trebouxiophyceae</taxon>
        <taxon>Trebouxiophyceae incertae sedis</taxon>
        <taxon>Elliptochloris clade</taxon>
        <taxon>Elliptochloris</taxon>
    </lineage>
</organism>
<dbReference type="SUPFAM" id="SSF51735">
    <property type="entry name" value="NAD(P)-binding Rossmann-fold domains"/>
    <property type="match status" value="1"/>
</dbReference>
<dbReference type="SUPFAM" id="SSF49785">
    <property type="entry name" value="Galactose-binding domain-like"/>
    <property type="match status" value="1"/>
</dbReference>
<name>A0AAW1SC87_9CHLO</name>
<dbReference type="Proteomes" id="UP001445335">
    <property type="component" value="Unassembled WGS sequence"/>
</dbReference>
<evidence type="ECO:0000256" key="1">
    <source>
        <dbReference type="SAM" id="MobiDB-lite"/>
    </source>
</evidence>
<reference evidence="4 5" key="1">
    <citation type="journal article" date="2024" name="Nat. Commun.">
        <title>Phylogenomics reveals the evolutionary origins of lichenization in chlorophyte algae.</title>
        <authorList>
            <person name="Puginier C."/>
            <person name="Libourel C."/>
            <person name="Otte J."/>
            <person name="Skaloud P."/>
            <person name="Haon M."/>
            <person name="Grisel S."/>
            <person name="Petersen M."/>
            <person name="Berrin J.G."/>
            <person name="Delaux P.M."/>
            <person name="Dal Grande F."/>
            <person name="Keller J."/>
        </authorList>
    </citation>
    <scope>NUCLEOTIDE SEQUENCE [LARGE SCALE GENOMIC DNA]</scope>
    <source>
        <strain evidence="4 5">SAG 245.80</strain>
    </source>
</reference>
<dbReference type="InterPro" id="IPR036291">
    <property type="entry name" value="NAD(P)-bd_dom_sf"/>
</dbReference>
<feature type="domain" description="NAD(P)-binding" evidence="3">
    <location>
        <begin position="467"/>
        <end position="563"/>
    </location>
</feature>
<gene>
    <name evidence="4" type="ORF">WJX81_005781</name>
</gene>
<dbReference type="PANTHER" id="PTHR15020">
    <property type="entry name" value="FLAVIN REDUCTASE-RELATED"/>
    <property type="match status" value="1"/>
</dbReference>
<dbReference type="Pfam" id="PF08547">
    <property type="entry name" value="CIA30"/>
    <property type="match status" value="1"/>
</dbReference>
<evidence type="ECO:0000259" key="2">
    <source>
        <dbReference type="Pfam" id="PF08547"/>
    </source>
</evidence>
<feature type="domain" description="NAD(P)-binding" evidence="3">
    <location>
        <begin position="127"/>
        <end position="221"/>
    </location>
</feature>
<feature type="compositionally biased region" description="Basic and acidic residues" evidence="1">
    <location>
        <begin position="21"/>
        <end position="36"/>
    </location>
</feature>
<dbReference type="InterPro" id="IPR016040">
    <property type="entry name" value="NAD(P)-bd_dom"/>
</dbReference>
<dbReference type="InterPro" id="IPR008979">
    <property type="entry name" value="Galactose-bd-like_sf"/>
</dbReference>
<dbReference type="EMBL" id="JALJOU010000005">
    <property type="protein sequence ID" value="KAK9843775.1"/>
    <property type="molecule type" value="Genomic_DNA"/>
</dbReference>
<protein>
    <recommendedName>
        <fullName evidence="6">NAD(P)-binding domain-containing protein</fullName>
    </recommendedName>
</protein>
<dbReference type="Gene3D" id="3.40.50.720">
    <property type="entry name" value="NAD(P)-binding Rossmann-like Domain"/>
    <property type="match status" value="2"/>
</dbReference>